<sequence length="210" mass="23611">MFIDLAAPAKSSSRHHRRPDAEPPRKERETSPLLLAPGCRPSRCCRRRVEPFAARERAPRARDAARKRSCRALPLLSHRRARFTVAPRCRPHHHALPSSSKKRRSYVPNRCRLRNWALSPFCRCPGCRGGQETGSCGGWSPRSGCCSCYFLSPFCRPGSTALCFYVFPLLQINSWLLHVAFGIAAVAARVEWTVIVTVEGIGREKTEFVA</sequence>
<keyword evidence="3" id="KW-1185">Reference proteome</keyword>
<dbReference type="EMBL" id="SDMP01000012">
    <property type="protein sequence ID" value="RYR24918.1"/>
    <property type="molecule type" value="Genomic_DNA"/>
</dbReference>
<evidence type="ECO:0000313" key="3">
    <source>
        <dbReference type="Proteomes" id="UP000289738"/>
    </source>
</evidence>
<evidence type="ECO:0000313" key="2">
    <source>
        <dbReference type="EMBL" id="RYR24918.1"/>
    </source>
</evidence>
<gene>
    <name evidence="2" type="ORF">Ahy_B02g058504</name>
</gene>
<evidence type="ECO:0000256" key="1">
    <source>
        <dbReference type="SAM" id="MobiDB-lite"/>
    </source>
</evidence>
<feature type="compositionally biased region" description="Basic and acidic residues" evidence="1">
    <location>
        <begin position="19"/>
        <end position="30"/>
    </location>
</feature>
<protein>
    <submittedName>
        <fullName evidence="2">Uncharacterized protein</fullName>
    </submittedName>
</protein>
<comment type="caution">
    <text evidence="2">The sequence shown here is derived from an EMBL/GenBank/DDBJ whole genome shotgun (WGS) entry which is preliminary data.</text>
</comment>
<reference evidence="2 3" key="1">
    <citation type="submission" date="2019-01" db="EMBL/GenBank/DDBJ databases">
        <title>Sequencing of cultivated peanut Arachis hypogaea provides insights into genome evolution and oil improvement.</title>
        <authorList>
            <person name="Chen X."/>
        </authorList>
    </citation>
    <scope>NUCLEOTIDE SEQUENCE [LARGE SCALE GENOMIC DNA]</scope>
    <source>
        <strain evidence="3">cv. Fuhuasheng</strain>
        <tissue evidence="2">Leaves</tissue>
    </source>
</reference>
<name>A0A445AES1_ARAHY</name>
<organism evidence="2 3">
    <name type="scientific">Arachis hypogaea</name>
    <name type="common">Peanut</name>
    <dbReference type="NCBI Taxonomy" id="3818"/>
    <lineage>
        <taxon>Eukaryota</taxon>
        <taxon>Viridiplantae</taxon>
        <taxon>Streptophyta</taxon>
        <taxon>Embryophyta</taxon>
        <taxon>Tracheophyta</taxon>
        <taxon>Spermatophyta</taxon>
        <taxon>Magnoliopsida</taxon>
        <taxon>eudicotyledons</taxon>
        <taxon>Gunneridae</taxon>
        <taxon>Pentapetalae</taxon>
        <taxon>rosids</taxon>
        <taxon>fabids</taxon>
        <taxon>Fabales</taxon>
        <taxon>Fabaceae</taxon>
        <taxon>Papilionoideae</taxon>
        <taxon>50 kb inversion clade</taxon>
        <taxon>dalbergioids sensu lato</taxon>
        <taxon>Dalbergieae</taxon>
        <taxon>Pterocarpus clade</taxon>
        <taxon>Arachis</taxon>
    </lineage>
</organism>
<dbReference type="AlphaFoldDB" id="A0A445AES1"/>
<accession>A0A445AES1</accession>
<dbReference type="Proteomes" id="UP000289738">
    <property type="component" value="Chromosome B02"/>
</dbReference>
<proteinExistence type="predicted"/>
<feature type="region of interest" description="Disordered" evidence="1">
    <location>
        <begin position="1"/>
        <end position="33"/>
    </location>
</feature>